<feature type="region of interest" description="Disordered" evidence="1">
    <location>
        <begin position="31"/>
        <end position="57"/>
    </location>
</feature>
<protein>
    <recommendedName>
        <fullName evidence="5">Ubiquitin 3 binding protein But2 C-terminal domain-containing protein</fullName>
    </recommendedName>
</protein>
<dbReference type="VEuPathDB" id="FungiDB:PV06_00177"/>
<evidence type="ECO:0000313" key="4">
    <source>
        <dbReference type="Proteomes" id="UP000053342"/>
    </source>
</evidence>
<feature type="compositionally biased region" description="Low complexity" evidence="1">
    <location>
        <begin position="32"/>
        <end position="57"/>
    </location>
</feature>
<dbReference type="HOGENOM" id="CLU_102253_0_0_1"/>
<accession>A0A0D2DWN1</accession>
<keyword evidence="2" id="KW-0732">Signal</keyword>
<evidence type="ECO:0000313" key="3">
    <source>
        <dbReference type="EMBL" id="KIW47483.1"/>
    </source>
</evidence>
<reference evidence="3 4" key="1">
    <citation type="submission" date="2015-01" db="EMBL/GenBank/DDBJ databases">
        <title>The Genome Sequence of Exophiala oligosperma CBS72588.</title>
        <authorList>
            <consortium name="The Broad Institute Genomics Platform"/>
            <person name="Cuomo C."/>
            <person name="de Hoog S."/>
            <person name="Gorbushina A."/>
            <person name="Stielow B."/>
            <person name="Teixiera M."/>
            <person name="Abouelleil A."/>
            <person name="Chapman S.B."/>
            <person name="Priest M."/>
            <person name="Young S.K."/>
            <person name="Wortman J."/>
            <person name="Nusbaum C."/>
            <person name="Birren B."/>
        </authorList>
    </citation>
    <scope>NUCLEOTIDE SEQUENCE [LARGE SCALE GENOMIC DNA]</scope>
    <source>
        <strain evidence="3 4">CBS 72588</strain>
    </source>
</reference>
<gene>
    <name evidence="3" type="ORF">PV06_00177</name>
</gene>
<evidence type="ECO:0000256" key="1">
    <source>
        <dbReference type="SAM" id="MobiDB-lite"/>
    </source>
</evidence>
<organism evidence="3 4">
    <name type="scientific">Exophiala oligosperma</name>
    <dbReference type="NCBI Taxonomy" id="215243"/>
    <lineage>
        <taxon>Eukaryota</taxon>
        <taxon>Fungi</taxon>
        <taxon>Dikarya</taxon>
        <taxon>Ascomycota</taxon>
        <taxon>Pezizomycotina</taxon>
        <taxon>Eurotiomycetes</taxon>
        <taxon>Chaetothyriomycetidae</taxon>
        <taxon>Chaetothyriales</taxon>
        <taxon>Herpotrichiellaceae</taxon>
        <taxon>Exophiala</taxon>
    </lineage>
</organism>
<dbReference type="RefSeq" id="XP_016267699.1">
    <property type="nucleotide sequence ID" value="XM_016400646.1"/>
</dbReference>
<name>A0A0D2DWN1_9EURO</name>
<feature type="signal peptide" evidence="2">
    <location>
        <begin position="1"/>
        <end position="24"/>
    </location>
</feature>
<sequence length="241" mass="24544">MGQSTMIAATILGGILSSAMLSQAAPLTVRQSGSSSTTSCNSGGGYPMTNTTTPPSTSGTTFSWGSYTGYPTSGTAVATIYPEYTSQYNVATGAVNFNTARGFVSRSYTNGGADSTAIVTFAVPAQYSQNWCRVAFGLEAAGSYASGSLKAQLFTSLAPATASTTTWPSGNLRNQNIGAIDVVPGGEAVWQVGSGPAATSNGFFPCSLVAGQVFGGEVVPQGDQVEISWPAGQDGIKIMVY</sequence>
<dbReference type="EMBL" id="KN847332">
    <property type="protein sequence ID" value="KIW47483.1"/>
    <property type="molecule type" value="Genomic_DNA"/>
</dbReference>
<dbReference type="GeneID" id="27352251"/>
<dbReference type="AlphaFoldDB" id="A0A0D2DWN1"/>
<keyword evidence="4" id="KW-1185">Reference proteome</keyword>
<evidence type="ECO:0008006" key="5">
    <source>
        <dbReference type="Google" id="ProtNLM"/>
    </source>
</evidence>
<feature type="chain" id="PRO_5002240754" description="Ubiquitin 3 binding protein But2 C-terminal domain-containing protein" evidence="2">
    <location>
        <begin position="25"/>
        <end position="241"/>
    </location>
</feature>
<dbReference type="Proteomes" id="UP000053342">
    <property type="component" value="Unassembled WGS sequence"/>
</dbReference>
<evidence type="ECO:0000256" key="2">
    <source>
        <dbReference type="SAM" id="SignalP"/>
    </source>
</evidence>
<dbReference type="OrthoDB" id="5356630at2759"/>
<proteinExistence type="predicted"/>